<dbReference type="InterPro" id="IPR010538">
    <property type="entry name" value="DHOR"/>
</dbReference>
<evidence type="ECO:0000259" key="5">
    <source>
        <dbReference type="PROSITE" id="PS51007"/>
    </source>
</evidence>
<dbReference type="EMBL" id="CP022022">
    <property type="protein sequence ID" value="ASF42162.1"/>
    <property type="molecule type" value="Genomic_DNA"/>
</dbReference>
<feature type="domain" description="Cytochrome c" evidence="5">
    <location>
        <begin position="334"/>
        <end position="465"/>
    </location>
</feature>
<keyword evidence="7" id="KW-1185">Reference proteome</keyword>
<evidence type="ECO:0000256" key="2">
    <source>
        <dbReference type="ARBA" id="ARBA00022723"/>
    </source>
</evidence>
<dbReference type="PROSITE" id="PS51007">
    <property type="entry name" value="CYTC"/>
    <property type="match status" value="1"/>
</dbReference>
<sequence length="465" mass="50798">MKKIITTLTFSTLLLMSCSKSDSSDSDEYEGLTLLDLNERIYAGGATTIFSENSLAYSVAAPNLTEAEDDKHTIGDRAFETTFVTNPAPVYGGLGPIFNSNSCISCHPGDGRAAFPTDLERSRGFFMRVSLPGTDAHGGPLPVPGFGTQVQNRALTGFQPEGKYAVSFTDSIVTFRDGSKVTLKVPHYTLNGVSATVPPNILISPRTSMPIYGLGLLENIPEADLKALEDVNDANNDGISGKINYVWDGVHKKRMVGRFGWKANTATLLDEAAGSFSGDLGVTNPYYPVEIGKGQAHSDDGKNDDPEMSKEMVDATEFYLQTLAVPAMRNAHKKSVRYGAYIFEGIGCAKCHTVKQRTLNAPTPALANQTFYPYTDMLLHDMGPALADNRPDFLANGREWRTRPLWGIGLQEIASGHTNFLHDGRAKNITEAILWHGGESEKSKKIFLKLTKKEREDLLEFLNSI</sequence>
<dbReference type="InterPro" id="IPR009056">
    <property type="entry name" value="Cyt_c-like_dom"/>
</dbReference>
<dbReference type="GO" id="GO:0009055">
    <property type="term" value="F:electron transfer activity"/>
    <property type="evidence" value="ECO:0007669"/>
    <property type="project" value="InterPro"/>
</dbReference>
<dbReference type="GO" id="GO:0046872">
    <property type="term" value="F:metal ion binding"/>
    <property type="evidence" value="ECO:0007669"/>
    <property type="project" value="UniProtKB-KW"/>
</dbReference>
<dbReference type="SUPFAM" id="SSF46626">
    <property type="entry name" value="Cytochrome c"/>
    <property type="match status" value="1"/>
</dbReference>
<gene>
    <name evidence="6" type="ORF">CBG49_03155</name>
</gene>
<dbReference type="GO" id="GO:0004130">
    <property type="term" value="F:cytochrome-c peroxidase activity"/>
    <property type="evidence" value="ECO:0007669"/>
    <property type="project" value="TreeGrafter"/>
</dbReference>
<evidence type="ECO:0000256" key="1">
    <source>
        <dbReference type="ARBA" id="ARBA00022617"/>
    </source>
</evidence>
<dbReference type="InterPro" id="IPR036909">
    <property type="entry name" value="Cyt_c-like_dom_sf"/>
</dbReference>
<dbReference type="Pfam" id="PF06537">
    <property type="entry name" value="DHOR"/>
    <property type="match status" value="1"/>
</dbReference>
<keyword evidence="3 4" id="KW-0408">Iron</keyword>
<dbReference type="GO" id="GO:0020037">
    <property type="term" value="F:heme binding"/>
    <property type="evidence" value="ECO:0007669"/>
    <property type="project" value="InterPro"/>
</dbReference>
<keyword evidence="1 4" id="KW-0349">Heme</keyword>
<dbReference type="Proteomes" id="UP000197007">
    <property type="component" value="Chromosome"/>
</dbReference>
<accession>A0A1Z4BLN9</accession>
<evidence type="ECO:0000256" key="3">
    <source>
        <dbReference type="ARBA" id="ARBA00023004"/>
    </source>
</evidence>
<dbReference type="PROSITE" id="PS51257">
    <property type="entry name" value="PROKAR_LIPOPROTEIN"/>
    <property type="match status" value="1"/>
</dbReference>
<proteinExistence type="predicted"/>
<name>A0A1Z4BLN9_9FLAO</name>
<evidence type="ECO:0000313" key="6">
    <source>
        <dbReference type="EMBL" id="ASF42162.1"/>
    </source>
</evidence>
<dbReference type="InterPro" id="IPR051395">
    <property type="entry name" value="Cytochrome_c_Peroxidase/MauG"/>
</dbReference>
<dbReference type="KEGG" id="capn:CBG49_03155"/>
<dbReference type="PANTHER" id="PTHR30600">
    <property type="entry name" value="CYTOCHROME C PEROXIDASE-RELATED"/>
    <property type="match status" value="1"/>
</dbReference>
<dbReference type="AlphaFoldDB" id="A0A1Z4BLN9"/>
<reference evidence="7" key="1">
    <citation type="submission" date="2017-06" db="EMBL/GenBank/DDBJ databases">
        <title>Complete genome sequence of Capnocytophaga sp. KCOM 1579 (=ChDC OS43) isolated from a human refractory periapical abscess lesion.</title>
        <authorList>
            <person name="Kook J.-K."/>
            <person name="Park S.-N."/>
            <person name="Lim Y.K."/>
            <person name="Roh H."/>
        </authorList>
    </citation>
    <scope>NUCLEOTIDE SEQUENCE [LARGE SCALE GENOMIC DNA]</scope>
    <source>
        <strain evidence="7">ChDC OS43</strain>
    </source>
</reference>
<dbReference type="PIRSF" id="PIRSF028099">
    <property type="entry name" value="DUF1111"/>
    <property type="match status" value="1"/>
</dbReference>
<keyword evidence="2 4" id="KW-0479">Metal-binding</keyword>
<evidence type="ECO:0000313" key="7">
    <source>
        <dbReference type="Proteomes" id="UP000197007"/>
    </source>
</evidence>
<organism evidence="6 7">
    <name type="scientific">Capnocytophaga endodontalis</name>
    <dbReference type="NCBI Taxonomy" id="2708117"/>
    <lineage>
        <taxon>Bacteria</taxon>
        <taxon>Pseudomonadati</taxon>
        <taxon>Bacteroidota</taxon>
        <taxon>Flavobacteriia</taxon>
        <taxon>Flavobacteriales</taxon>
        <taxon>Flavobacteriaceae</taxon>
        <taxon>Capnocytophaga</taxon>
    </lineage>
</organism>
<dbReference type="Gene3D" id="1.10.760.10">
    <property type="entry name" value="Cytochrome c-like domain"/>
    <property type="match status" value="1"/>
</dbReference>
<dbReference type="PANTHER" id="PTHR30600:SF4">
    <property type="entry name" value="CYTOCHROME C DOMAIN-CONTAINING PROTEIN"/>
    <property type="match status" value="1"/>
</dbReference>
<protein>
    <submittedName>
        <fullName evidence="6">Thiol oxidoreductase</fullName>
    </submittedName>
</protein>
<evidence type="ECO:0000256" key="4">
    <source>
        <dbReference type="PROSITE-ProRule" id="PRU00433"/>
    </source>
</evidence>
<dbReference type="RefSeq" id="WP_088593340.1">
    <property type="nucleotide sequence ID" value="NZ_CP022022.1"/>
</dbReference>